<dbReference type="AlphaFoldDB" id="A0A1C3EJ33"/>
<dbReference type="PROSITE" id="PS01358">
    <property type="entry name" value="ZF_RANBP2_1"/>
    <property type="match status" value="1"/>
</dbReference>
<name>A0A1C3EJ33_9GAMM</name>
<gene>
    <name evidence="5" type="ORF">A8L45_10625</name>
</gene>
<keyword evidence="2" id="KW-0863">Zinc-finger</keyword>
<dbReference type="GO" id="GO:0008270">
    <property type="term" value="F:zinc ion binding"/>
    <property type="evidence" value="ECO:0007669"/>
    <property type="project" value="UniProtKB-KW"/>
</dbReference>
<comment type="caution">
    <text evidence="5">The sequence shown here is derived from an EMBL/GenBank/DDBJ whole genome shotgun (WGS) entry which is preliminary data.</text>
</comment>
<evidence type="ECO:0000313" key="5">
    <source>
        <dbReference type="EMBL" id="ODA33251.1"/>
    </source>
</evidence>
<accession>A0A1C3EJ33</accession>
<evidence type="ECO:0000313" key="6">
    <source>
        <dbReference type="Proteomes" id="UP000094936"/>
    </source>
</evidence>
<dbReference type="InterPro" id="IPR001876">
    <property type="entry name" value="Znf_RanBP2"/>
</dbReference>
<evidence type="ECO:0000256" key="1">
    <source>
        <dbReference type="ARBA" id="ARBA00022723"/>
    </source>
</evidence>
<dbReference type="Pfam" id="PF09413">
    <property type="entry name" value="DUF2007"/>
    <property type="match status" value="1"/>
</dbReference>
<organism evidence="5 6">
    <name type="scientific">Veronia pacifica</name>
    <dbReference type="NCBI Taxonomy" id="1080227"/>
    <lineage>
        <taxon>Bacteria</taxon>
        <taxon>Pseudomonadati</taxon>
        <taxon>Pseudomonadota</taxon>
        <taxon>Gammaproteobacteria</taxon>
        <taxon>Vibrionales</taxon>
        <taxon>Vibrionaceae</taxon>
        <taxon>Veronia</taxon>
    </lineage>
</organism>
<feature type="domain" description="RanBP2-type" evidence="4">
    <location>
        <begin position="78"/>
        <end position="97"/>
    </location>
</feature>
<dbReference type="Proteomes" id="UP000094936">
    <property type="component" value="Unassembled WGS sequence"/>
</dbReference>
<keyword evidence="6" id="KW-1185">Reference proteome</keyword>
<dbReference type="RefSeq" id="WP_068902040.1">
    <property type="nucleotide sequence ID" value="NZ_JBHUIF010000006.1"/>
</dbReference>
<dbReference type="OrthoDB" id="9814654at2"/>
<evidence type="ECO:0000259" key="4">
    <source>
        <dbReference type="PROSITE" id="PS01358"/>
    </source>
</evidence>
<proteinExistence type="predicted"/>
<dbReference type="InterPro" id="IPR018551">
    <property type="entry name" value="DUF2007"/>
</dbReference>
<dbReference type="STRING" id="1080227.A8L45_10625"/>
<reference evidence="5 6" key="1">
    <citation type="submission" date="2016-05" db="EMBL/GenBank/DDBJ databases">
        <title>Genomic Taxonomy of the Vibrionaceae.</title>
        <authorList>
            <person name="Gomez-Gil B."/>
            <person name="Enciso-Ibarra J."/>
        </authorList>
    </citation>
    <scope>NUCLEOTIDE SEQUENCE [LARGE SCALE GENOMIC DNA]</scope>
    <source>
        <strain evidence="5 6">CAIM 1920</strain>
    </source>
</reference>
<dbReference type="Pfam" id="PF24463">
    <property type="entry name" value="DUF7577"/>
    <property type="match status" value="1"/>
</dbReference>
<keyword evidence="1" id="KW-0479">Metal-binding</keyword>
<sequence length="101" mass="11115">MNKWLEIYKAANSLEAHSLKGMLEAIGIKATLKGESLSSAAGELPADVVAVTLWVQANNEVRAREALADYENQHLSSWICKQCGEENAGSFELCWQCSTER</sequence>
<dbReference type="Gene3D" id="3.30.70.790">
    <property type="entry name" value="UreE, C-terminal domain"/>
    <property type="match status" value="1"/>
</dbReference>
<evidence type="ECO:0000256" key="3">
    <source>
        <dbReference type="ARBA" id="ARBA00022833"/>
    </source>
</evidence>
<dbReference type="EMBL" id="LYBM01000017">
    <property type="protein sequence ID" value="ODA33251.1"/>
    <property type="molecule type" value="Genomic_DNA"/>
</dbReference>
<dbReference type="InterPro" id="IPR055999">
    <property type="entry name" value="DUF7577"/>
</dbReference>
<keyword evidence="3" id="KW-0862">Zinc</keyword>
<protein>
    <recommendedName>
        <fullName evidence="4">RanBP2-type domain-containing protein</fullName>
    </recommendedName>
</protein>
<evidence type="ECO:0000256" key="2">
    <source>
        <dbReference type="ARBA" id="ARBA00022771"/>
    </source>
</evidence>